<reference evidence="1 2" key="1">
    <citation type="journal article" date="2017" name="BMC Genomics">
        <title>Comparative genomic and phylogenomic analyses of the Bifidobacteriaceae family.</title>
        <authorList>
            <person name="Lugli G.A."/>
            <person name="Milani C."/>
            <person name="Turroni F."/>
            <person name="Duranti S."/>
            <person name="Mancabelli L."/>
            <person name="Mangifesta M."/>
            <person name="Ferrario C."/>
            <person name="Modesto M."/>
            <person name="Mattarelli P."/>
            <person name="Jiri K."/>
            <person name="van Sinderen D."/>
            <person name="Ventura M."/>
        </authorList>
    </citation>
    <scope>NUCLEOTIDE SEQUENCE [LARGE SCALE GENOMIC DNA]</scope>
    <source>
        <strain evidence="1 2">DSM 28807</strain>
    </source>
</reference>
<dbReference type="Proteomes" id="UP000216352">
    <property type="component" value="Unassembled WGS sequence"/>
</dbReference>
<keyword evidence="2" id="KW-1185">Reference proteome</keyword>
<evidence type="ECO:0000313" key="2">
    <source>
        <dbReference type="Proteomes" id="UP000216352"/>
    </source>
</evidence>
<proteinExistence type="predicted"/>
<sequence>MSGRVSRWASPTLDAAYARYETMTGRDVRDDMPDIEEHISPLFVHTASEPLLLALLHDLHGAYTAGRSNAGPSADLAYRLGAWQEHGGPIEQAETQAWSYIVDHQGHITGGSEPPLEDDEHGWSLNGDPVSKADLRKTFALTALTADGAAMFFGDAQFGPGMPDDMYIDSAFGVWLEDMIAEGRVGYEPALYPDEPDPYTVRDPEAFRRLYDECRSDWTADPIQGFDTAFGVDEDAMTF</sequence>
<comment type="caution">
    <text evidence="1">The sequence shown here is derived from an EMBL/GenBank/DDBJ whole genome shotgun (WGS) entry which is preliminary data.</text>
</comment>
<dbReference type="STRING" id="1603886.GCA_001895165_01528"/>
<dbReference type="EMBL" id="MWWX01000019">
    <property type="protein sequence ID" value="OZG59906.1"/>
    <property type="molecule type" value="Genomic_DNA"/>
</dbReference>
<gene>
    <name evidence="1" type="ORF">BLEM_2081</name>
</gene>
<dbReference type="AlphaFoldDB" id="A0A261FM64"/>
<name>A0A261FM64_9BIFI</name>
<organism evidence="1 2">
    <name type="scientific">Bifidobacterium lemurum</name>
    <dbReference type="NCBI Taxonomy" id="1603886"/>
    <lineage>
        <taxon>Bacteria</taxon>
        <taxon>Bacillati</taxon>
        <taxon>Actinomycetota</taxon>
        <taxon>Actinomycetes</taxon>
        <taxon>Bifidobacteriales</taxon>
        <taxon>Bifidobacteriaceae</taxon>
        <taxon>Bifidobacterium</taxon>
    </lineage>
</organism>
<protein>
    <submittedName>
        <fullName evidence="1">Uncharacterized protein</fullName>
    </submittedName>
</protein>
<evidence type="ECO:0000313" key="1">
    <source>
        <dbReference type="EMBL" id="OZG59906.1"/>
    </source>
</evidence>
<dbReference type="RefSeq" id="WP_072726170.1">
    <property type="nucleotide sequence ID" value="NZ_BDIS01000019.1"/>
</dbReference>
<accession>A0A261FM64</accession>